<dbReference type="InterPro" id="IPR013078">
    <property type="entry name" value="His_Pase_superF_clade-1"/>
</dbReference>
<dbReference type="EMBL" id="PYAT01000006">
    <property type="protein sequence ID" value="PSL40072.1"/>
    <property type="molecule type" value="Genomic_DNA"/>
</dbReference>
<dbReference type="SUPFAM" id="SSF53254">
    <property type="entry name" value="Phosphoglycerate mutase-like"/>
    <property type="match status" value="1"/>
</dbReference>
<dbReference type="OrthoDB" id="1680942at2"/>
<dbReference type="AlphaFoldDB" id="A0A2P8H1I3"/>
<dbReference type="Gene3D" id="3.40.50.1240">
    <property type="entry name" value="Phosphoglycerate mutase-like"/>
    <property type="match status" value="1"/>
</dbReference>
<comment type="caution">
    <text evidence="1">The sequence shown here is derived from an EMBL/GenBank/DDBJ whole genome shotgun (WGS) entry which is preliminary data.</text>
</comment>
<dbReference type="Pfam" id="PF00300">
    <property type="entry name" value="His_Phos_1"/>
    <property type="match status" value="1"/>
</dbReference>
<keyword evidence="2" id="KW-1185">Reference proteome</keyword>
<organism evidence="1 2">
    <name type="scientific">Planomicrobium soli</name>
    <dbReference type="NCBI Taxonomy" id="1176648"/>
    <lineage>
        <taxon>Bacteria</taxon>
        <taxon>Bacillati</taxon>
        <taxon>Bacillota</taxon>
        <taxon>Bacilli</taxon>
        <taxon>Bacillales</taxon>
        <taxon>Caryophanaceae</taxon>
        <taxon>Planomicrobium</taxon>
    </lineage>
</organism>
<protein>
    <submittedName>
        <fullName evidence="1">Broad specificity phosphatase PhoE</fullName>
    </submittedName>
</protein>
<evidence type="ECO:0000313" key="1">
    <source>
        <dbReference type="EMBL" id="PSL40072.1"/>
    </source>
</evidence>
<name>A0A2P8H1I3_9BACL</name>
<reference evidence="1 2" key="1">
    <citation type="submission" date="2018-03" db="EMBL/GenBank/DDBJ databases">
        <title>Genomic Encyclopedia of Type Strains, Phase III (KMG-III): the genomes of soil and plant-associated and newly described type strains.</title>
        <authorList>
            <person name="Whitman W."/>
        </authorList>
    </citation>
    <scope>NUCLEOTIDE SEQUENCE [LARGE SCALE GENOMIC DNA]</scope>
    <source>
        <strain evidence="1 2">CGMCC 1.12259</strain>
    </source>
</reference>
<evidence type="ECO:0000313" key="2">
    <source>
        <dbReference type="Proteomes" id="UP000242682"/>
    </source>
</evidence>
<proteinExistence type="predicted"/>
<sequence length="187" mass="21413">MEISLIRHGKSQFVHKEAVTFNEFKQWVKNYDFYGIAEEPSCPAETLQKVAAADIIVTSDLKRAIESAKFLDPKANAITDPLFREIELPISTRQGSNLKLSPVFWAMLLRIMWFSGYSNNYESFDEAKLRAKKAAQQLILYSSEFQSVALIGHGFFNIMIAKELQKKGWKGKRKLGARHWNCVSYSL</sequence>
<dbReference type="InterPro" id="IPR029033">
    <property type="entry name" value="His_PPase_superfam"/>
</dbReference>
<accession>A0A2P8H1I3</accession>
<dbReference type="Proteomes" id="UP000242682">
    <property type="component" value="Unassembled WGS sequence"/>
</dbReference>
<gene>
    <name evidence="1" type="ORF">B0H99_10685</name>
</gene>